<organism evidence="1 2">
    <name type="scientific">Sphingobacterium olei</name>
    <dbReference type="NCBI Taxonomy" id="2571155"/>
    <lineage>
        <taxon>Bacteria</taxon>
        <taxon>Pseudomonadati</taxon>
        <taxon>Bacteroidota</taxon>
        <taxon>Sphingobacteriia</taxon>
        <taxon>Sphingobacteriales</taxon>
        <taxon>Sphingobacteriaceae</taxon>
        <taxon>Sphingobacterium</taxon>
    </lineage>
</organism>
<sequence length="360" mass="40089">MIQLNKIAVAFFVLLLMTKSSLYGQIAFNPHATESFYQITSYLGKEGGERANTFQFDWSGLNVNVPNWSLSVRLLQPVSIVEAAPSRNGQTFPLDKISFRWTNDNGNPNINLQTIGASRNDILLQNANEVMLIDRSNTALQSYGNHSTQIFLYGTIKIAQGKYLENYQSANQWGYIQYRIPLIYTLYDKDRNVLGTRAIDYQVQIFPTLTDGHLVDVEPEYSLQIGAPATNAILRFFTLQDYTDGVSLSFDNAVKVNSKTNFELRVKSLDTELVRAEGGELPLSILSTQLTAGHGAKGITSNSNVTLSTDERVLLSGTSDNNKTAQHFNLHYKASLTQPQILSAKPGNYSVSLLYLLIPK</sequence>
<dbReference type="AlphaFoldDB" id="A0A4U0PCM7"/>
<name>A0A4U0PCM7_9SPHI</name>
<reference evidence="1 2" key="1">
    <citation type="submission" date="2019-04" db="EMBL/GenBank/DDBJ databases">
        <title>Sphingobacterium olei sp. nov., isolated from oil-contaminated soil.</title>
        <authorList>
            <person name="Liu B."/>
        </authorList>
    </citation>
    <scope>NUCLEOTIDE SEQUENCE [LARGE SCALE GENOMIC DNA]</scope>
    <source>
        <strain evidence="1 2">HAL-9</strain>
    </source>
</reference>
<proteinExistence type="predicted"/>
<dbReference type="RefSeq" id="WP_136901243.1">
    <property type="nucleotide sequence ID" value="NZ_SUME01000004.1"/>
</dbReference>
<dbReference type="Proteomes" id="UP000306808">
    <property type="component" value="Unassembled WGS sequence"/>
</dbReference>
<accession>A0A4U0PCM7</accession>
<keyword evidence="2" id="KW-1185">Reference proteome</keyword>
<gene>
    <name evidence="1" type="ORF">FAZ15_10325</name>
</gene>
<evidence type="ECO:0000313" key="2">
    <source>
        <dbReference type="Proteomes" id="UP000306808"/>
    </source>
</evidence>
<dbReference type="EMBL" id="SUME01000004">
    <property type="protein sequence ID" value="TJZ60394.1"/>
    <property type="molecule type" value="Genomic_DNA"/>
</dbReference>
<comment type="caution">
    <text evidence="1">The sequence shown here is derived from an EMBL/GenBank/DDBJ whole genome shotgun (WGS) entry which is preliminary data.</text>
</comment>
<protein>
    <submittedName>
        <fullName evidence="1">Uncharacterized protein</fullName>
    </submittedName>
</protein>
<dbReference type="OrthoDB" id="700277at2"/>
<evidence type="ECO:0000313" key="1">
    <source>
        <dbReference type="EMBL" id="TJZ60394.1"/>
    </source>
</evidence>